<proteinExistence type="predicted"/>
<keyword evidence="3" id="KW-1185">Reference proteome</keyword>
<dbReference type="EMBL" id="CAJPWZ010001349">
    <property type="protein sequence ID" value="CAG2213385.1"/>
    <property type="molecule type" value="Genomic_DNA"/>
</dbReference>
<dbReference type="AlphaFoldDB" id="A0A8S3S4N8"/>
<organism evidence="2 3">
    <name type="scientific">Mytilus edulis</name>
    <name type="common">Blue mussel</name>
    <dbReference type="NCBI Taxonomy" id="6550"/>
    <lineage>
        <taxon>Eukaryota</taxon>
        <taxon>Metazoa</taxon>
        <taxon>Spiralia</taxon>
        <taxon>Lophotrochozoa</taxon>
        <taxon>Mollusca</taxon>
        <taxon>Bivalvia</taxon>
        <taxon>Autobranchia</taxon>
        <taxon>Pteriomorphia</taxon>
        <taxon>Mytilida</taxon>
        <taxon>Mytiloidea</taxon>
        <taxon>Mytilidae</taxon>
        <taxon>Mytilinae</taxon>
        <taxon>Mytilus</taxon>
    </lineage>
</organism>
<accession>A0A8S3S4N8</accession>
<name>A0A8S3S4N8_MYTED</name>
<reference evidence="2" key="1">
    <citation type="submission" date="2021-03" db="EMBL/GenBank/DDBJ databases">
        <authorList>
            <person name="Bekaert M."/>
        </authorList>
    </citation>
    <scope>NUCLEOTIDE SEQUENCE</scope>
</reference>
<dbReference type="InterPro" id="IPR005559">
    <property type="entry name" value="CG-1_dom"/>
</dbReference>
<dbReference type="GO" id="GO:0003677">
    <property type="term" value="F:DNA binding"/>
    <property type="evidence" value="ECO:0007669"/>
    <property type="project" value="InterPro"/>
</dbReference>
<evidence type="ECO:0000259" key="1">
    <source>
        <dbReference type="Pfam" id="PF03859"/>
    </source>
</evidence>
<dbReference type="Pfam" id="PF03859">
    <property type="entry name" value="CG-1"/>
    <property type="match status" value="1"/>
</dbReference>
<comment type="caution">
    <text evidence="2">The sequence shown here is derived from an EMBL/GenBank/DDBJ whole genome shotgun (WGS) entry which is preliminary data.</text>
</comment>
<evidence type="ECO:0000313" key="2">
    <source>
        <dbReference type="EMBL" id="CAG2213385.1"/>
    </source>
</evidence>
<gene>
    <name evidence="2" type="ORF">MEDL_27304</name>
</gene>
<sequence>MLTGSDPYIQMMKGNLHFFISSVQSIPSVSISSVQSISSVPISSVQSIPSVPISSVQSISSVPISSVQSISSVPISTVHSNLISASPQLGGGILPYLTGVKVMFENEKVINILQNPIKEKIGCLPPVKPNGGDIYLIHSKHPNDWKCDQYTWINESKFVSEIVGVKLNRCYFKLRLPGFDTKSGRKRPRSTSDFKRIAYWLDSNPNLVLIHYIGNEDLYQPMPHGNSKHDTEFVRTMPSVIDTIKEKEGNPHKVYKKMICTNDVDGSHQAVANPRNTKQVKNILSKDRQEKALSKDDIYNLVLLAYQLDGFVSEVLVYPDLYAVVALPEIINAFKDIIELKTEDPVYLVYDTTFKLGDCYVSPIVFKHVIFDETPLVPLAFLIHERKHAKWHEVLFKFLKDKIPRIDKKQIPFVIDQEPGLKRAIRDTFPNCPIMFCWNHIKEDFKFWLKGKVDSDNIKIYIDHLNQMLHSDNEEEFLDTKLKLTSKWTPVVLEHFNKHICPAIQNHSGKWLIEKYPGMFDPYSGITNNLSESMNAVLKRENDWKELPVDLLALGFYYIQNFENYEILRGRSGLGNYHLKKEFSRAFISPSDVIFPKRIVSPDEVIEYLKNDKPLFQSNSFKSDTDPLGNLNSQEIIKQTNSDENTSTNQVKLENNEVIVNQQPVIQYPTDSSQQSLARFIVDNHLITLVPQQGAFIVNGRKGKYCVTLFPKETCQWNHHLLVFIFL</sequence>
<protein>
    <recommendedName>
        <fullName evidence="1">CG-1 domain-containing protein</fullName>
    </recommendedName>
</protein>
<dbReference type="OrthoDB" id="5791190at2759"/>
<dbReference type="Proteomes" id="UP000683360">
    <property type="component" value="Unassembled WGS sequence"/>
</dbReference>
<feature type="domain" description="CG-1" evidence="1">
    <location>
        <begin position="105"/>
        <end position="213"/>
    </location>
</feature>
<evidence type="ECO:0000313" key="3">
    <source>
        <dbReference type="Proteomes" id="UP000683360"/>
    </source>
</evidence>